<dbReference type="InterPro" id="IPR029787">
    <property type="entry name" value="Nucleotide_cyclase"/>
</dbReference>
<evidence type="ECO:0000256" key="3">
    <source>
        <dbReference type="ARBA" id="ARBA00034247"/>
    </source>
</evidence>
<dbReference type="FunFam" id="3.30.70.270:FF:000001">
    <property type="entry name" value="Diguanylate cyclase domain protein"/>
    <property type="match status" value="1"/>
</dbReference>
<dbReference type="CDD" id="cd01949">
    <property type="entry name" value="GGDEF"/>
    <property type="match status" value="1"/>
</dbReference>
<comment type="caution">
    <text evidence="5">The sequence shown here is derived from an EMBL/GenBank/DDBJ whole genome shotgun (WGS) entry which is preliminary data.</text>
</comment>
<dbReference type="Proteomes" id="UP000297753">
    <property type="component" value="Unassembled WGS sequence"/>
</dbReference>
<evidence type="ECO:0000256" key="2">
    <source>
        <dbReference type="ARBA" id="ARBA00012528"/>
    </source>
</evidence>
<evidence type="ECO:0000313" key="6">
    <source>
        <dbReference type="Proteomes" id="UP000297753"/>
    </source>
</evidence>
<feature type="domain" description="GGDEF" evidence="4">
    <location>
        <begin position="341"/>
        <end position="474"/>
    </location>
</feature>
<dbReference type="InterPro" id="IPR000160">
    <property type="entry name" value="GGDEF_dom"/>
</dbReference>
<dbReference type="SMART" id="SM00091">
    <property type="entry name" value="PAS"/>
    <property type="match status" value="1"/>
</dbReference>
<accession>A0A4Y8WF24</accession>
<dbReference type="Gene3D" id="3.30.70.270">
    <property type="match status" value="1"/>
</dbReference>
<dbReference type="GO" id="GO:0005886">
    <property type="term" value="C:plasma membrane"/>
    <property type="evidence" value="ECO:0007669"/>
    <property type="project" value="TreeGrafter"/>
</dbReference>
<dbReference type="NCBIfam" id="TIGR00229">
    <property type="entry name" value="sensory_box"/>
    <property type="match status" value="1"/>
</dbReference>
<reference evidence="5 6" key="1">
    <citation type="submission" date="2019-01" db="EMBL/GenBank/DDBJ databases">
        <title>Vibrio BEI176 sp. nov, a marine bacterium isolated from China: eastern marignal seas.</title>
        <authorList>
            <person name="Li B."/>
        </authorList>
    </citation>
    <scope>NUCLEOTIDE SEQUENCE [LARGE SCALE GENOMIC DNA]</scope>
    <source>
        <strain evidence="5 6">BEI176</strain>
    </source>
</reference>
<dbReference type="CDD" id="cd00130">
    <property type="entry name" value="PAS"/>
    <property type="match status" value="1"/>
</dbReference>
<comment type="cofactor">
    <cofactor evidence="1">
        <name>Mg(2+)</name>
        <dbReference type="ChEBI" id="CHEBI:18420"/>
    </cofactor>
</comment>
<evidence type="ECO:0000256" key="1">
    <source>
        <dbReference type="ARBA" id="ARBA00001946"/>
    </source>
</evidence>
<dbReference type="PANTHER" id="PTHR45138">
    <property type="entry name" value="REGULATORY COMPONENTS OF SENSORY TRANSDUCTION SYSTEM"/>
    <property type="match status" value="1"/>
</dbReference>
<dbReference type="InterPro" id="IPR050469">
    <property type="entry name" value="Diguanylate_Cyclase"/>
</dbReference>
<protein>
    <recommendedName>
        <fullName evidence="2">diguanylate cyclase</fullName>
        <ecNumber evidence="2">2.7.7.65</ecNumber>
    </recommendedName>
</protein>
<dbReference type="PANTHER" id="PTHR45138:SF9">
    <property type="entry name" value="DIGUANYLATE CYCLASE DGCM-RELATED"/>
    <property type="match status" value="1"/>
</dbReference>
<keyword evidence="6" id="KW-1185">Reference proteome</keyword>
<dbReference type="RefSeq" id="WP_134835653.1">
    <property type="nucleotide sequence ID" value="NZ_SATR01000015.1"/>
</dbReference>
<dbReference type="AlphaFoldDB" id="A0A4Y8WF24"/>
<dbReference type="PROSITE" id="PS50887">
    <property type="entry name" value="GGDEF"/>
    <property type="match status" value="1"/>
</dbReference>
<name>A0A4Y8WF24_9VIBR</name>
<organism evidence="5 6">
    <name type="scientific">Vibrio ouci</name>
    <dbReference type="NCBI Taxonomy" id="2499078"/>
    <lineage>
        <taxon>Bacteria</taxon>
        <taxon>Pseudomonadati</taxon>
        <taxon>Pseudomonadota</taxon>
        <taxon>Gammaproteobacteria</taxon>
        <taxon>Vibrionales</taxon>
        <taxon>Vibrionaceae</taxon>
        <taxon>Vibrio</taxon>
    </lineage>
</organism>
<evidence type="ECO:0000259" key="4">
    <source>
        <dbReference type="PROSITE" id="PS50887"/>
    </source>
</evidence>
<dbReference type="InterPro" id="IPR000014">
    <property type="entry name" value="PAS"/>
</dbReference>
<dbReference type="InterPro" id="IPR035965">
    <property type="entry name" value="PAS-like_dom_sf"/>
</dbReference>
<dbReference type="InterPro" id="IPR043128">
    <property type="entry name" value="Rev_trsase/Diguanyl_cyclase"/>
</dbReference>
<proteinExistence type="predicted"/>
<dbReference type="SUPFAM" id="SSF55073">
    <property type="entry name" value="Nucleotide cyclase"/>
    <property type="match status" value="1"/>
</dbReference>
<dbReference type="GO" id="GO:0052621">
    <property type="term" value="F:diguanylate cyclase activity"/>
    <property type="evidence" value="ECO:0007669"/>
    <property type="project" value="UniProtKB-EC"/>
</dbReference>
<dbReference type="NCBIfam" id="TIGR00254">
    <property type="entry name" value="GGDEF"/>
    <property type="match status" value="1"/>
</dbReference>
<dbReference type="Pfam" id="PF13426">
    <property type="entry name" value="PAS_9"/>
    <property type="match status" value="1"/>
</dbReference>
<dbReference type="EMBL" id="SATR01000015">
    <property type="protein sequence ID" value="TFH91542.1"/>
    <property type="molecule type" value="Genomic_DNA"/>
</dbReference>
<evidence type="ECO:0000313" key="5">
    <source>
        <dbReference type="EMBL" id="TFH91542.1"/>
    </source>
</evidence>
<dbReference type="GO" id="GO:1902201">
    <property type="term" value="P:negative regulation of bacterial-type flagellum-dependent cell motility"/>
    <property type="evidence" value="ECO:0007669"/>
    <property type="project" value="TreeGrafter"/>
</dbReference>
<sequence>MHRLLQRQLRRIYPEGIPNNPEFEKLIELVNEGYQNFDEQLMITERSLDISCNELTQRNQTLNLILDSLPDMSLWVDTQGNVKDIRSGNFEPPLLTSASNFSKIFELEIVRNSPELQSFINDYQHSGNKSADLNINCSGTDYIMRVRLTNITTNSWLLVFRDIYLRKKLEELQSQRLENSKRTAKQLQGLVNAAPIGIIICNPQLNIIMVNEFSCQLLNRSKSEVVNRHPSEFIASQSHELFRSRLCQTTTQIEGSATASCDLMLLLPDGRFRQVEFAFSLLSFDDQPLVIMSITDIEERKNLEHKLRELAATDALTGAFNRRSFYEQTERAISTCARWRAPLTVILLDIDHFKQVNDQYGHAAGDEVLIALVKHIQQSTRNMDVVGRLGGEEFGLVLPNTDSTLGFEIAERLRQEVEAMEIYYDIQALKITVSLGMTTLPYTQLSVPFDEVLARVDSYLYEAKHQGRNCIVRK</sequence>
<dbReference type="OrthoDB" id="9812260at2"/>
<comment type="catalytic activity">
    <reaction evidence="3">
        <text>2 GTP = 3',3'-c-di-GMP + 2 diphosphate</text>
        <dbReference type="Rhea" id="RHEA:24898"/>
        <dbReference type="ChEBI" id="CHEBI:33019"/>
        <dbReference type="ChEBI" id="CHEBI:37565"/>
        <dbReference type="ChEBI" id="CHEBI:58805"/>
        <dbReference type="EC" id="2.7.7.65"/>
    </reaction>
</comment>
<dbReference type="EC" id="2.7.7.65" evidence="2"/>
<dbReference type="Pfam" id="PF00990">
    <property type="entry name" value="GGDEF"/>
    <property type="match status" value="1"/>
</dbReference>
<dbReference type="SMART" id="SM00267">
    <property type="entry name" value="GGDEF"/>
    <property type="match status" value="1"/>
</dbReference>
<dbReference type="Gene3D" id="3.30.450.20">
    <property type="entry name" value="PAS domain"/>
    <property type="match status" value="1"/>
</dbReference>
<dbReference type="SUPFAM" id="SSF55785">
    <property type="entry name" value="PYP-like sensor domain (PAS domain)"/>
    <property type="match status" value="1"/>
</dbReference>
<gene>
    <name evidence="5" type="ORF">ELS82_11805</name>
</gene>
<dbReference type="GO" id="GO:0043709">
    <property type="term" value="P:cell adhesion involved in single-species biofilm formation"/>
    <property type="evidence" value="ECO:0007669"/>
    <property type="project" value="TreeGrafter"/>
</dbReference>